<reference evidence="2" key="2">
    <citation type="submission" date="2020-09" db="EMBL/GenBank/DDBJ databases">
        <authorList>
            <person name="Sun Q."/>
            <person name="Zhou Y."/>
        </authorList>
    </citation>
    <scope>NUCLEOTIDE SEQUENCE</scope>
    <source>
        <strain evidence="2">CGMCC 1.15493</strain>
    </source>
</reference>
<dbReference type="Proteomes" id="UP000613160">
    <property type="component" value="Unassembled WGS sequence"/>
</dbReference>
<name>A0A916Y098_9HYPH</name>
<feature type="transmembrane region" description="Helical" evidence="1">
    <location>
        <begin position="112"/>
        <end position="136"/>
    </location>
</feature>
<feature type="transmembrane region" description="Helical" evidence="1">
    <location>
        <begin position="156"/>
        <end position="181"/>
    </location>
</feature>
<evidence type="ECO:0000313" key="3">
    <source>
        <dbReference type="Proteomes" id="UP000613160"/>
    </source>
</evidence>
<dbReference type="InterPro" id="IPR018692">
    <property type="entry name" value="DUF2189"/>
</dbReference>
<evidence type="ECO:0000256" key="1">
    <source>
        <dbReference type="SAM" id="Phobius"/>
    </source>
</evidence>
<keyword evidence="1" id="KW-0812">Transmembrane</keyword>
<feature type="transmembrane region" description="Helical" evidence="1">
    <location>
        <begin position="71"/>
        <end position="91"/>
    </location>
</feature>
<organism evidence="2 3">
    <name type="scientific">Aureimonas glaciei</name>
    <dbReference type="NCBI Taxonomy" id="1776957"/>
    <lineage>
        <taxon>Bacteria</taxon>
        <taxon>Pseudomonadati</taxon>
        <taxon>Pseudomonadota</taxon>
        <taxon>Alphaproteobacteria</taxon>
        <taxon>Hyphomicrobiales</taxon>
        <taxon>Aurantimonadaceae</taxon>
        <taxon>Aureimonas</taxon>
    </lineage>
</organism>
<comment type="caution">
    <text evidence="2">The sequence shown here is derived from an EMBL/GenBank/DDBJ whole genome shotgun (WGS) entry which is preliminary data.</text>
</comment>
<sequence length="185" mass="20563">MTHIPHAIDTRRHSQRPVVRRIGLEQVGAAFRKGLDDFRQKPSHYVFLCLVYPLMGIVIGLWTSGNKALPSLFPLVGGFALLGPIAALGLYEISRRRERGLDTGWRHVFAVFRSPSILSIAALGVVLMAIFIMWLFSAQALFDWAFAGENPQSFRAFAADLFGTARGWTLIVAGNLLGLALRWSR</sequence>
<gene>
    <name evidence="2" type="ORF">GCM10011335_29490</name>
</gene>
<protein>
    <recommendedName>
        <fullName evidence="4">DUF2189 domain-containing protein</fullName>
    </recommendedName>
</protein>
<dbReference type="Pfam" id="PF09955">
    <property type="entry name" value="DUF2189"/>
    <property type="match status" value="1"/>
</dbReference>
<evidence type="ECO:0008006" key="4">
    <source>
        <dbReference type="Google" id="ProtNLM"/>
    </source>
</evidence>
<dbReference type="AlphaFoldDB" id="A0A916Y098"/>
<dbReference type="EMBL" id="BMJJ01000007">
    <property type="protein sequence ID" value="GGD24647.1"/>
    <property type="molecule type" value="Genomic_DNA"/>
</dbReference>
<keyword evidence="1" id="KW-0472">Membrane</keyword>
<reference evidence="2" key="1">
    <citation type="journal article" date="2014" name="Int. J. Syst. Evol. Microbiol.">
        <title>Complete genome sequence of Corynebacterium casei LMG S-19264T (=DSM 44701T), isolated from a smear-ripened cheese.</title>
        <authorList>
            <consortium name="US DOE Joint Genome Institute (JGI-PGF)"/>
            <person name="Walter F."/>
            <person name="Albersmeier A."/>
            <person name="Kalinowski J."/>
            <person name="Ruckert C."/>
        </authorList>
    </citation>
    <scope>NUCLEOTIDE SEQUENCE</scope>
    <source>
        <strain evidence="2">CGMCC 1.15493</strain>
    </source>
</reference>
<accession>A0A916Y098</accession>
<evidence type="ECO:0000313" key="2">
    <source>
        <dbReference type="EMBL" id="GGD24647.1"/>
    </source>
</evidence>
<keyword evidence="1" id="KW-1133">Transmembrane helix</keyword>
<proteinExistence type="predicted"/>
<feature type="transmembrane region" description="Helical" evidence="1">
    <location>
        <begin position="45"/>
        <end position="65"/>
    </location>
</feature>
<keyword evidence="3" id="KW-1185">Reference proteome</keyword>